<evidence type="ECO:0000313" key="1">
    <source>
        <dbReference type="EMBL" id="KFM63571.1"/>
    </source>
</evidence>
<dbReference type="PANTHER" id="PTHR45913">
    <property type="entry name" value="EPM2A-INTERACTING PROTEIN 1"/>
    <property type="match status" value="1"/>
</dbReference>
<name>A0A087TEN2_STEMI</name>
<feature type="non-terminal residue" evidence="1">
    <location>
        <position position="162"/>
    </location>
</feature>
<dbReference type="STRING" id="407821.A0A087TEN2"/>
<gene>
    <name evidence="1" type="ORF">X975_15075</name>
</gene>
<organism evidence="1 2">
    <name type="scientific">Stegodyphus mimosarum</name>
    <name type="common">African social velvet spider</name>
    <dbReference type="NCBI Taxonomy" id="407821"/>
    <lineage>
        <taxon>Eukaryota</taxon>
        <taxon>Metazoa</taxon>
        <taxon>Ecdysozoa</taxon>
        <taxon>Arthropoda</taxon>
        <taxon>Chelicerata</taxon>
        <taxon>Arachnida</taxon>
        <taxon>Araneae</taxon>
        <taxon>Araneomorphae</taxon>
        <taxon>Entelegynae</taxon>
        <taxon>Eresoidea</taxon>
        <taxon>Eresidae</taxon>
        <taxon>Stegodyphus</taxon>
    </lineage>
</organism>
<sequence>MDESTLKDSEAVLITYVRYIDTGHFDEEMLFCKRLESTTTSKDIYNKLKNYLDVNNIPMKNITSCAADSALNMMGKKNDCLKLMKDENPEMVLVHCVIHRENLVANNILPVLNEVLHSVVSMLLKLMPNFSLSLATFGDFLPNVETKIGLRNHRQLGDILPT</sequence>
<dbReference type="AlphaFoldDB" id="A0A087TEN2"/>
<reference evidence="1 2" key="1">
    <citation type="submission" date="2013-11" db="EMBL/GenBank/DDBJ databases">
        <title>Genome sequencing of Stegodyphus mimosarum.</title>
        <authorList>
            <person name="Bechsgaard J."/>
        </authorList>
    </citation>
    <scope>NUCLEOTIDE SEQUENCE [LARGE SCALE GENOMIC DNA]</scope>
</reference>
<accession>A0A087TEN2</accession>
<dbReference type="OrthoDB" id="6425138at2759"/>
<dbReference type="EMBL" id="KK114874">
    <property type="protein sequence ID" value="KFM63571.1"/>
    <property type="molecule type" value="Genomic_DNA"/>
</dbReference>
<dbReference type="OMA" id="MGKKNDC"/>
<protein>
    <submittedName>
        <fullName evidence="1">SCAN domain-containing protein 3</fullName>
    </submittedName>
</protein>
<keyword evidence="2" id="KW-1185">Reference proteome</keyword>
<dbReference type="PANTHER" id="PTHR45913:SF19">
    <property type="entry name" value="LOW QUALITY PROTEIN: ZINC FINGER BED DOMAIN-CONTAINING PROTEIN 5-LIKE"/>
    <property type="match status" value="1"/>
</dbReference>
<dbReference type="Proteomes" id="UP000054359">
    <property type="component" value="Unassembled WGS sequence"/>
</dbReference>
<proteinExistence type="predicted"/>
<evidence type="ECO:0000313" key="2">
    <source>
        <dbReference type="Proteomes" id="UP000054359"/>
    </source>
</evidence>